<proteinExistence type="predicted"/>
<protein>
    <recommendedName>
        <fullName evidence="5">Cytochrome c domain-containing protein</fullName>
    </recommendedName>
</protein>
<evidence type="ECO:0000256" key="2">
    <source>
        <dbReference type="ARBA" id="ARBA00022723"/>
    </source>
</evidence>
<dbReference type="AlphaFoldDB" id="A0A2K9LS20"/>
<dbReference type="PROSITE" id="PS51007">
    <property type="entry name" value="CYTC"/>
    <property type="match status" value="2"/>
</dbReference>
<dbReference type="InterPro" id="IPR036909">
    <property type="entry name" value="Cyt_c-like_dom_sf"/>
</dbReference>
<dbReference type="PANTHER" id="PTHR35008:SF4">
    <property type="entry name" value="BLL4482 PROTEIN"/>
    <property type="match status" value="1"/>
</dbReference>
<dbReference type="Gene3D" id="1.10.760.10">
    <property type="entry name" value="Cytochrome c-like domain"/>
    <property type="match status" value="2"/>
</dbReference>
<dbReference type="PANTHER" id="PTHR35008">
    <property type="entry name" value="BLL4482 PROTEIN-RELATED"/>
    <property type="match status" value="1"/>
</dbReference>
<keyword evidence="2 4" id="KW-0479">Metal-binding</keyword>
<gene>
    <name evidence="6" type="ORF">Kalk_12465</name>
</gene>
<accession>A0A2K9LS20</accession>
<organism evidence="6 7">
    <name type="scientific">Ketobacter alkanivorans</name>
    <dbReference type="NCBI Taxonomy" id="1917421"/>
    <lineage>
        <taxon>Bacteria</taxon>
        <taxon>Pseudomonadati</taxon>
        <taxon>Pseudomonadota</taxon>
        <taxon>Gammaproteobacteria</taxon>
        <taxon>Pseudomonadales</taxon>
        <taxon>Ketobacteraceae</taxon>
        <taxon>Ketobacter</taxon>
    </lineage>
</organism>
<dbReference type="GO" id="GO:0046872">
    <property type="term" value="F:metal ion binding"/>
    <property type="evidence" value="ECO:0007669"/>
    <property type="project" value="UniProtKB-KW"/>
</dbReference>
<evidence type="ECO:0000313" key="6">
    <source>
        <dbReference type="EMBL" id="AUM14931.1"/>
    </source>
</evidence>
<dbReference type="InterPro" id="IPR009056">
    <property type="entry name" value="Cyt_c-like_dom"/>
</dbReference>
<feature type="domain" description="Cytochrome c" evidence="5">
    <location>
        <begin position="16"/>
        <end position="107"/>
    </location>
</feature>
<feature type="domain" description="Cytochrome c" evidence="5">
    <location>
        <begin position="126"/>
        <end position="215"/>
    </location>
</feature>
<dbReference type="EMBL" id="CP022684">
    <property type="protein sequence ID" value="AUM14931.1"/>
    <property type="molecule type" value="Genomic_DNA"/>
</dbReference>
<evidence type="ECO:0000259" key="5">
    <source>
        <dbReference type="PROSITE" id="PS51007"/>
    </source>
</evidence>
<keyword evidence="3 4" id="KW-0408">Iron</keyword>
<evidence type="ECO:0000256" key="4">
    <source>
        <dbReference type="PROSITE-ProRule" id="PRU00433"/>
    </source>
</evidence>
<dbReference type="GO" id="GO:0020037">
    <property type="term" value="F:heme binding"/>
    <property type="evidence" value="ECO:0007669"/>
    <property type="project" value="InterPro"/>
</dbReference>
<dbReference type="SUPFAM" id="SSF46626">
    <property type="entry name" value="Cytochrome c"/>
    <property type="match status" value="2"/>
</dbReference>
<dbReference type="Pfam" id="PF13442">
    <property type="entry name" value="Cytochrome_CBB3"/>
    <property type="match status" value="2"/>
</dbReference>
<reference evidence="7" key="1">
    <citation type="submission" date="2017-08" db="EMBL/GenBank/DDBJ databases">
        <title>Direct submision.</title>
        <authorList>
            <person name="Kim S.-J."/>
            <person name="Rhee S.-K."/>
        </authorList>
    </citation>
    <scope>NUCLEOTIDE SEQUENCE [LARGE SCALE GENOMIC DNA]</scope>
    <source>
        <strain evidence="7">GI5</strain>
    </source>
</reference>
<dbReference type="KEGG" id="kak:Kalk_12465"/>
<keyword evidence="1 4" id="KW-0349">Heme</keyword>
<dbReference type="InterPro" id="IPR051459">
    <property type="entry name" value="Cytochrome_c-type_DH"/>
</dbReference>
<evidence type="ECO:0000256" key="3">
    <source>
        <dbReference type="ARBA" id="ARBA00023004"/>
    </source>
</evidence>
<dbReference type="OrthoDB" id="9779283at2"/>
<evidence type="ECO:0000313" key="7">
    <source>
        <dbReference type="Proteomes" id="UP000235116"/>
    </source>
</evidence>
<evidence type="ECO:0000256" key="1">
    <source>
        <dbReference type="ARBA" id="ARBA00022617"/>
    </source>
</evidence>
<dbReference type="Proteomes" id="UP000235116">
    <property type="component" value="Chromosome"/>
</dbReference>
<dbReference type="GO" id="GO:0009055">
    <property type="term" value="F:electron transfer activity"/>
    <property type="evidence" value="ECO:0007669"/>
    <property type="project" value="InterPro"/>
</dbReference>
<sequence length="216" mass="23827">MSSTALSEVSYDDPSPSLELGAKVYLTRCALCHGNKGMGEGILPMRLKEYPNTSLINHRVASDRASILNATVLGAYFKDISQYMPPFGKELSWSELESVSDFILLLRKNKDEAYTLLSALNVESTANRKLGQQIYSTRCVLCHGQYGEGDGRMAKLLKTPPPADLTASRLPDPYLKEIIVKGGEAVGRSKHMPPWGDQLSESEINSLILHLKSIRD</sequence>
<keyword evidence="7" id="KW-1185">Reference proteome</keyword>
<name>A0A2K9LS20_9GAMM</name>